<evidence type="ECO:0000313" key="1">
    <source>
        <dbReference type="EMBL" id="SMO59132.1"/>
    </source>
</evidence>
<gene>
    <name evidence="1" type="ORF">SAMN06265221_104348</name>
</gene>
<dbReference type="RefSeq" id="WP_142662541.1">
    <property type="nucleotide sequence ID" value="NZ_FXTK01000004.1"/>
</dbReference>
<evidence type="ECO:0000313" key="2">
    <source>
        <dbReference type="Proteomes" id="UP000319014"/>
    </source>
</evidence>
<dbReference type="EMBL" id="FXTK01000004">
    <property type="protein sequence ID" value="SMO59132.1"/>
    <property type="molecule type" value="Genomic_DNA"/>
</dbReference>
<dbReference type="InterPro" id="IPR008767">
    <property type="entry name" value="Phage_SPP1_head-tail_adaptor"/>
</dbReference>
<sequence>MRAGAGALRSAEVGAESVVSWRITVRGARAGDLRRPRPEQRLRMVSGRLFRIEAVAESDCKGRYLICHAKEETDA</sequence>
<keyword evidence="2" id="KW-1185">Reference proteome</keyword>
<dbReference type="AlphaFoldDB" id="A0A521CIB3"/>
<organism evidence="1 2">
    <name type="scientific">Paracoccus laeviglucosivorans</name>
    <dbReference type="NCBI Taxonomy" id="1197861"/>
    <lineage>
        <taxon>Bacteria</taxon>
        <taxon>Pseudomonadati</taxon>
        <taxon>Pseudomonadota</taxon>
        <taxon>Alphaproteobacteria</taxon>
        <taxon>Rhodobacterales</taxon>
        <taxon>Paracoccaceae</taxon>
        <taxon>Paracoccus</taxon>
    </lineage>
</organism>
<protein>
    <submittedName>
        <fullName evidence="1">Phage head-tail joining protein</fullName>
    </submittedName>
</protein>
<reference evidence="1 2" key="1">
    <citation type="submission" date="2017-05" db="EMBL/GenBank/DDBJ databases">
        <authorList>
            <person name="Varghese N."/>
            <person name="Submissions S."/>
        </authorList>
    </citation>
    <scope>NUCLEOTIDE SEQUENCE [LARGE SCALE GENOMIC DNA]</scope>
    <source>
        <strain evidence="1 2">DSM 100094</strain>
    </source>
</reference>
<proteinExistence type="predicted"/>
<dbReference type="Pfam" id="PF05521">
    <property type="entry name" value="Phage_HCP"/>
    <property type="match status" value="1"/>
</dbReference>
<dbReference type="OrthoDB" id="7570189at2"/>
<accession>A0A521CIB3</accession>
<dbReference type="Proteomes" id="UP000319014">
    <property type="component" value="Unassembled WGS sequence"/>
</dbReference>
<name>A0A521CIB3_9RHOB</name>